<comment type="subcellular location">
    <subcellularLocation>
        <location evidence="1">Membrane</location>
        <topology evidence="1">Multi-pass membrane protein</topology>
    </subcellularLocation>
</comment>
<evidence type="ECO:0000256" key="8">
    <source>
        <dbReference type="ARBA" id="ARBA00023214"/>
    </source>
</evidence>
<evidence type="ECO:0000256" key="10">
    <source>
        <dbReference type="PROSITE-ProRule" id="PRU00703"/>
    </source>
</evidence>
<evidence type="ECO:0000256" key="1">
    <source>
        <dbReference type="ARBA" id="ARBA00004141"/>
    </source>
</evidence>
<feature type="transmembrane region" description="Helical" evidence="11">
    <location>
        <begin position="123"/>
        <end position="142"/>
    </location>
</feature>
<organism evidence="13 14">
    <name type="scientific">Marinifilum caeruleilacunae</name>
    <dbReference type="NCBI Taxonomy" id="2499076"/>
    <lineage>
        <taxon>Bacteria</taxon>
        <taxon>Pseudomonadati</taxon>
        <taxon>Bacteroidota</taxon>
        <taxon>Bacteroidia</taxon>
        <taxon>Marinilabiliales</taxon>
        <taxon>Marinifilaceae</taxon>
    </lineage>
</organism>
<dbReference type="PRINTS" id="PR00762">
    <property type="entry name" value="CLCHANNEL"/>
</dbReference>
<evidence type="ECO:0000256" key="3">
    <source>
        <dbReference type="ARBA" id="ARBA00022692"/>
    </source>
</evidence>
<evidence type="ECO:0000313" key="13">
    <source>
        <dbReference type="EMBL" id="NOU59377.1"/>
    </source>
</evidence>
<sequence length="602" mass="66914">MSFGWYLQVGSVKKKSLLGRFLVWRLKHVSDRQFISFMAVLIGITSGIAAVIIKNAVHFISELLQDNSSDQYQNILYVIYPTIGILVAVLFIKFVIRRPVRHGIPNVLHSISKTNGQINRHNMFSSIVTSAFTVGFGGSVGLEGPTVATGAALGSNIGRLFHLNYKQITLLLGCACAGAMASIFKAPIAAIVFAMEVIMLDLTMWSLVPLLLASASAVLTSYFFLGMDVLYPFEVKDGFILKDLPYYIALGIFTGLIATYFTKSYMFIHSIFEKIGHTYKKLIFGALALGVIIFFLPSLYGEGYHAINACLSGDYSYLYNNSFFYALQDNFWVFVALITMVIFFKVIAASITFGAGGVGGIFAPTLFMGVNSGVLFAKLVGYFGLRDLPVNNFALIGMAGMIAGVLHAPLTGLFLIADISGGYQLFVPLMITATISYATVKTFEPHSVYTIQLAKRKELMTHDKDKNVLSLMRVTRLIEKNFNTVNSEATLGDLVKVIAKAQRNIFIVIDDENNFEGIVKMDDIREIMFQPEKYDTVFVRDLMVVPQVVIQHDESMADVARKYQYSDKFNLVVLKDGKYCGCVSRAQIFSTYRRMLKHFSED</sequence>
<dbReference type="Gene3D" id="3.10.580.10">
    <property type="entry name" value="CBS-domain"/>
    <property type="match status" value="1"/>
</dbReference>
<feature type="domain" description="CBS" evidence="12">
    <location>
        <begin position="478"/>
        <end position="536"/>
    </location>
</feature>
<evidence type="ECO:0000256" key="7">
    <source>
        <dbReference type="ARBA" id="ARBA00023173"/>
    </source>
</evidence>
<accession>A0ABX1WTN8</accession>
<keyword evidence="4 11" id="KW-1133">Transmembrane helix</keyword>
<evidence type="ECO:0000256" key="11">
    <source>
        <dbReference type="SAM" id="Phobius"/>
    </source>
</evidence>
<dbReference type="Pfam" id="PF00571">
    <property type="entry name" value="CBS"/>
    <property type="match status" value="2"/>
</dbReference>
<evidence type="ECO:0000313" key="14">
    <source>
        <dbReference type="Proteomes" id="UP000732105"/>
    </source>
</evidence>
<dbReference type="InterPro" id="IPR046342">
    <property type="entry name" value="CBS_dom_sf"/>
</dbReference>
<dbReference type="InterPro" id="IPR050368">
    <property type="entry name" value="ClC-type_chloride_channel"/>
</dbReference>
<feature type="transmembrane region" description="Helical" evidence="11">
    <location>
        <begin position="393"/>
        <end position="417"/>
    </location>
</feature>
<dbReference type="RefSeq" id="WP_171594656.1">
    <property type="nucleotide sequence ID" value="NZ_RZNH01000007.1"/>
</dbReference>
<feature type="transmembrane region" description="Helical" evidence="11">
    <location>
        <begin position="331"/>
        <end position="355"/>
    </location>
</feature>
<feature type="transmembrane region" description="Helical" evidence="11">
    <location>
        <begin position="77"/>
        <end position="96"/>
    </location>
</feature>
<dbReference type="SUPFAM" id="SSF54631">
    <property type="entry name" value="CBS-domain pair"/>
    <property type="match status" value="1"/>
</dbReference>
<feature type="transmembrane region" description="Helical" evidence="11">
    <location>
        <begin position="168"/>
        <end position="195"/>
    </location>
</feature>
<keyword evidence="5" id="KW-0406">Ion transport</keyword>
<feature type="transmembrane region" description="Helical" evidence="11">
    <location>
        <begin position="361"/>
        <end position="381"/>
    </location>
</feature>
<keyword evidence="8" id="KW-0868">Chloride</keyword>
<evidence type="ECO:0000259" key="12">
    <source>
        <dbReference type="PROSITE" id="PS51371"/>
    </source>
</evidence>
<evidence type="ECO:0000256" key="2">
    <source>
        <dbReference type="ARBA" id="ARBA00022448"/>
    </source>
</evidence>
<dbReference type="PANTHER" id="PTHR43427">
    <property type="entry name" value="CHLORIDE CHANNEL PROTEIN CLC-E"/>
    <property type="match status" value="1"/>
</dbReference>
<comment type="caution">
    <text evidence="13">The sequence shown here is derived from an EMBL/GenBank/DDBJ whole genome shotgun (WGS) entry which is preliminary data.</text>
</comment>
<name>A0ABX1WTN8_9BACT</name>
<evidence type="ECO:0000256" key="4">
    <source>
        <dbReference type="ARBA" id="ARBA00022989"/>
    </source>
</evidence>
<evidence type="ECO:0000256" key="9">
    <source>
        <dbReference type="ARBA" id="ARBA00023303"/>
    </source>
</evidence>
<feature type="transmembrane region" description="Helical" evidence="11">
    <location>
        <begin position="282"/>
        <end position="300"/>
    </location>
</feature>
<dbReference type="Pfam" id="PF00654">
    <property type="entry name" value="Voltage_CLC"/>
    <property type="match status" value="1"/>
</dbReference>
<proteinExistence type="predicted"/>
<keyword evidence="6 11" id="KW-0472">Membrane</keyword>
<evidence type="ECO:0000256" key="5">
    <source>
        <dbReference type="ARBA" id="ARBA00023065"/>
    </source>
</evidence>
<keyword evidence="3 11" id="KW-0812">Transmembrane</keyword>
<keyword evidence="10" id="KW-0129">CBS domain</keyword>
<keyword evidence="7" id="KW-0869">Chloride channel</keyword>
<feature type="transmembrane region" description="Helical" evidence="11">
    <location>
        <begin position="202"/>
        <end position="224"/>
    </location>
</feature>
<dbReference type="InterPro" id="IPR001807">
    <property type="entry name" value="ClC"/>
</dbReference>
<dbReference type="SUPFAM" id="SSF81340">
    <property type="entry name" value="Clc chloride channel"/>
    <property type="match status" value="1"/>
</dbReference>
<gene>
    <name evidence="13" type="ORF">ELS83_06080</name>
</gene>
<dbReference type="Proteomes" id="UP000732105">
    <property type="component" value="Unassembled WGS sequence"/>
</dbReference>
<dbReference type="PANTHER" id="PTHR43427:SF6">
    <property type="entry name" value="CHLORIDE CHANNEL PROTEIN CLC-E"/>
    <property type="match status" value="1"/>
</dbReference>
<keyword evidence="9" id="KW-0407">Ion channel</keyword>
<dbReference type="CDD" id="cd00400">
    <property type="entry name" value="Voltage_gated_ClC"/>
    <property type="match status" value="1"/>
</dbReference>
<dbReference type="InterPro" id="IPR000644">
    <property type="entry name" value="CBS_dom"/>
</dbReference>
<keyword evidence="14" id="KW-1185">Reference proteome</keyword>
<feature type="transmembrane region" description="Helical" evidence="11">
    <location>
        <begin position="34"/>
        <end position="57"/>
    </location>
</feature>
<protein>
    <submittedName>
        <fullName evidence="13">Chloride channel protein</fullName>
    </submittedName>
</protein>
<dbReference type="EMBL" id="RZNH01000007">
    <property type="protein sequence ID" value="NOU59377.1"/>
    <property type="molecule type" value="Genomic_DNA"/>
</dbReference>
<dbReference type="InterPro" id="IPR014743">
    <property type="entry name" value="Cl-channel_core"/>
</dbReference>
<dbReference type="Gene3D" id="1.10.3080.10">
    <property type="entry name" value="Clc chloride channel"/>
    <property type="match status" value="1"/>
</dbReference>
<keyword evidence="2" id="KW-0813">Transport</keyword>
<feature type="transmembrane region" description="Helical" evidence="11">
    <location>
        <begin position="244"/>
        <end position="261"/>
    </location>
</feature>
<evidence type="ECO:0000256" key="6">
    <source>
        <dbReference type="ARBA" id="ARBA00023136"/>
    </source>
</evidence>
<reference evidence="13 14" key="1">
    <citation type="submission" date="2018-12" db="EMBL/GenBank/DDBJ databases">
        <title>Marinifilum JC070 sp. nov., a marine bacterium isolated from Yongle Blue Hole in the South China Sea.</title>
        <authorList>
            <person name="Fu T."/>
        </authorList>
    </citation>
    <scope>NUCLEOTIDE SEQUENCE [LARGE SCALE GENOMIC DNA]</scope>
    <source>
        <strain evidence="13 14">JC070</strain>
    </source>
</reference>
<dbReference type="PROSITE" id="PS51371">
    <property type="entry name" value="CBS"/>
    <property type="match status" value="1"/>
</dbReference>